<evidence type="ECO:0000256" key="11">
    <source>
        <dbReference type="PIRNR" id="PIRNR006268"/>
    </source>
</evidence>
<evidence type="ECO:0000256" key="3">
    <source>
        <dbReference type="ARBA" id="ARBA00016337"/>
    </source>
</evidence>
<comment type="catalytic activity">
    <reaction evidence="10 11">
        <text>L-threonyl-[protein] + FAD = FMN-L-threonyl-[protein] + AMP + H(+)</text>
        <dbReference type="Rhea" id="RHEA:36847"/>
        <dbReference type="Rhea" id="RHEA-COMP:11060"/>
        <dbReference type="Rhea" id="RHEA-COMP:11061"/>
        <dbReference type="ChEBI" id="CHEBI:15378"/>
        <dbReference type="ChEBI" id="CHEBI:30013"/>
        <dbReference type="ChEBI" id="CHEBI:57692"/>
        <dbReference type="ChEBI" id="CHEBI:74257"/>
        <dbReference type="ChEBI" id="CHEBI:456215"/>
        <dbReference type="EC" id="2.7.1.180"/>
    </reaction>
</comment>
<keyword evidence="8 11" id="KW-0460">Magnesium</keyword>
<evidence type="ECO:0000256" key="1">
    <source>
        <dbReference type="ARBA" id="ARBA00001946"/>
    </source>
</evidence>
<sequence>MALPVLTPRPRNRVVLPPVHPDGPLLPPPPGLRLHRLTGAAMGTGWTVLAHAAPDAADTLRALIAAEIARTIALFSPWVAESEISRLNTAPGGDLPLSPAFAAVLAPLLDLARDTEGASDPTLGALVDLWGFGPPGPRPAAAPLPGGAGIAAARAVSGWRRVHLAAGRLHRPAGLRLDLSGSAKGWAVDQVSARLTAAGAEFHMVEIGGELRARGLKPDMQPWWVEIEQIHPGPRLLVALNGMALAGSGDWRRQFTHAGRRYAHTIDGAAGWPVDNGVATVSVLHDSAMMADALATALMVMGPGRGMDFAAARGIAALMVLHRGDRIASPALARMMEDAC</sequence>
<protein>
    <recommendedName>
        <fullName evidence="3 11">FAD:protein FMN transferase</fullName>
        <ecNumber evidence="2 11">2.7.1.180</ecNumber>
    </recommendedName>
    <alternativeName>
        <fullName evidence="9 11">Flavin transferase</fullName>
    </alternativeName>
</protein>
<dbReference type="EC" id="2.7.1.180" evidence="2 11"/>
<evidence type="ECO:0000256" key="7">
    <source>
        <dbReference type="ARBA" id="ARBA00022827"/>
    </source>
</evidence>
<evidence type="ECO:0000313" key="12">
    <source>
        <dbReference type="EMBL" id="MDR5652355.1"/>
    </source>
</evidence>
<evidence type="ECO:0000256" key="2">
    <source>
        <dbReference type="ARBA" id="ARBA00011955"/>
    </source>
</evidence>
<dbReference type="Pfam" id="PF02424">
    <property type="entry name" value="ApbE"/>
    <property type="match status" value="1"/>
</dbReference>
<comment type="caution">
    <text evidence="12">The sequence shown here is derived from an EMBL/GenBank/DDBJ whole genome shotgun (WGS) entry which is preliminary data.</text>
</comment>
<evidence type="ECO:0000256" key="6">
    <source>
        <dbReference type="ARBA" id="ARBA00022723"/>
    </source>
</evidence>
<organism evidence="12 13">
    <name type="scientific">Ruixingdingia sedimenti</name>
    <dbReference type="NCBI Taxonomy" id="3073604"/>
    <lineage>
        <taxon>Bacteria</taxon>
        <taxon>Pseudomonadati</taxon>
        <taxon>Pseudomonadota</taxon>
        <taxon>Alphaproteobacteria</taxon>
        <taxon>Rhodobacterales</taxon>
        <taxon>Paracoccaceae</taxon>
        <taxon>Ruixingdingia</taxon>
    </lineage>
</organism>
<evidence type="ECO:0000256" key="10">
    <source>
        <dbReference type="ARBA" id="ARBA00048540"/>
    </source>
</evidence>
<comment type="cofactor">
    <cofactor evidence="1">
        <name>Mg(2+)</name>
        <dbReference type="ChEBI" id="CHEBI:18420"/>
    </cofactor>
</comment>
<dbReference type="SUPFAM" id="SSF143631">
    <property type="entry name" value="ApbE-like"/>
    <property type="match status" value="1"/>
</dbReference>
<accession>A0ABU1F662</accession>
<dbReference type="PIRSF" id="PIRSF006268">
    <property type="entry name" value="ApbE"/>
    <property type="match status" value="1"/>
</dbReference>
<dbReference type="GO" id="GO:0016740">
    <property type="term" value="F:transferase activity"/>
    <property type="evidence" value="ECO:0007669"/>
    <property type="project" value="UniProtKB-KW"/>
</dbReference>
<proteinExistence type="inferred from homology"/>
<keyword evidence="13" id="KW-1185">Reference proteome</keyword>
<reference evidence="12 13" key="1">
    <citation type="submission" date="2023-09" db="EMBL/GenBank/DDBJ databases">
        <title>Xinfangfangia sedmenti sp. nov., isolated the sedment.</title>
        <authorList>
            <person name="Xu L."/>
        </authorList>
    </citation>
    <scope>NUCLEOTIDE SEQUENCE [LARGE SCALE GENOMIC DNA]</scope>
    <source>
        <strain evidence="12 13">LG-4</strain>
    </source>
</reference>
<dbReference type="RefSeq" id="WP_310456601.1">
    <property type="nucleotide sequence ID" value="NZ_JAVKPH010000005.1"/>
</dbReference>
<evidence type="ECO:0000256" key="5">
    <source>
        <dbReference type="ARBA" id="ARBA00022679"/>
    </source>
</evidence>
<keyword evidence="6 11" id="KW-0479">Metal-binding</keyword>
<dbReference type="Gene3D" id="3.10.520.10">
    <property type="entry name" value="ApbE-like domains"/>
    <property type="match status" value="1"/>
</dbReference>
<dbReference type="InterPro" id="IPR003374">
    <property type="entry name" value="ApbE-like_sf"/>
</dbReference>
<dbReference type="PANTHER" id="PTHR30040:SF2">
    <property type="entry name" value="FAD:PROTEIN FMN TRANSFERASE"/>
    <property type="match status" value="1"/>
</dbReference>
<dbReference type="PANTHER" id="PTHR30040">
    <property type="entry name" value="THIAMINE BIOSYNTHESIS LIPOPROTEIN APBE"/>
    <property type="match status" value="1"/>
</dbReference>
<evidence type="ECO:0000256" key="9">
    <source>
        <dbReference type="ARBA" id="ARBA00031306"/>
    </source>
</evidence>
<evidence type="ECO:0000256" key="4">
    <source>
        <dbReference type="ARBA" id="ARBA00022630"/>
    </source>
</evidence>
<keyword evidence="5 11" id="KW-0808">Transferase</keyword>
<evidence type="ECO:0000256" key="8">
    <source>
        <dbReference type="ARBA" id="ARBA00022842"/>
    </source>
</evidence>
<gene>
    <name evidence="12" type="ORF">RGD00_07060</name>
</gene>
<evidence type="ECO:0000313" key="13">
    <source>
        <dbReference type="Proteomes" id="UP001247754"/>
    </source>
</evidence>
<name>A0ABU1F662_9RHOB</name>
<dbReference type="InterPro" id="IPR024932">
    <property type="entry name" value="ApbE"/>
</dbReference>
<keyword evidence="4 11" id="KW-0285">Flavoprotein</keyword>
<dbReference type="EMBL" id="JAVKPH010000005">
    <property type="protein sequence ID" value="MDR5652355.1"/>
    <property type="molecule type" value="Genomic_DNA"/>
</dbReference>
<dbReference type="Proteomes" id="UP001247754">
    <property type="component" value="Unassembled WGS sequence"/>
</dbReference>
<keyword evidence="7 11" id="KW-0274">FAD</keyword>
<comment type="similarity">
    <text evidence="11">Belongs to the ApbE family.</text>
</comment>